<dbReference type="InterPro" id="IPR008969">
    <property type="entry name" value="CarboxyPept-like_regulatory"/>
</dbReference>
<evidence type="ECO:0000313" key="2">
    <source>
        <dbReference type="EMBL" id="WYY00293.1"/>
    </source>
</evidence>
<evidence type="ECO:0000313" key="3">
    <source>
        <dbReference type="Proteomes" id="UP001451606"/>
    </source>
</evidence>
<dbReference type="RefSeq" id="WP_393970634.1">
    <property type="nucleotide sequence ID" value="NZ_CP133772.1"/>
</dbReference>
<accession>A0AAX4NH27</accession>
<organism evidence="2 3">
    <name type="scientific">Oxyplasma meridianum</name>
    <dbReference type="NCBI Taxonomy" id="3073602"/>
    <lineage>
        <taxon>Archaea</taxon>
        <taxon>Methanobacteriati</taxon>
        <taxon>Thermoplasmatota</taxon>
        <taxon>Thermoplasmata</taxon>
        <taxon>Thermoplasmatales</taxon>
        <taxon>Thermoplasmataceae</taxon>
        <taxon>Oxyplasma</taxon>
    </lineage>
</organism>
<reference evidence="2 3" key="1">
    <citation type="submission" date="2023-09" db="EMBL/GenBank/DDBJ databases">
        <authorList>
            <person name="Golyshina O.V."/>
            <person name="Lunev E.A."/>
            <person name="Bargiela R."/>
            <person name="Gaines M.C."/>
            <person name="Daum B."/>
            <person name="Bale N.J."/>
            <person name="Koenen M."/>
            <person name="Sinninghe Damst J.S."/>
            <person name="Yakimov M."/>
            <person name="Golyshin P.N."/>
        </authorList>
    </citation>
    <scope>NUCLEOTIDE SEQUENCE [LARGE SCALE GENOMIC DNA]</scope>
    <source>
        <strain evidence="2 3">M1</strain>
    </source>
</reference>
<dbReference type="KEGG" id="omr:OXIME_000858"/>
<feature type="compositionally biased region" description="Low complexity" evidence="1">
    <location>
        <begin position="591"/>
        <end position="606"/>
    </location>
</feature>
<evidence type="ECO:0008006" key="4">
    <source>
        <dbReference type="Google" id="ProtNLM"/>
    </source>
</evidence>
<dbReference type="SUPFAM" id="SSF49464">
    <property type="entry name" value="Carboxypeptidase regulatory domain-like"/>
    <property type="match status" value="1"/>
</dbReference>
<keyword evidence="3" id="KW-1185">Reference proteome</keyword>
<dbReference type="AlphaFoldDB" id="A0AAX4NH27"/>
<dbReference type="GeneID" id="95967593"/>
<gene>
    <name evidence="2" type="ORF">OXIME_000858</name>
</gene>
<protein>
    <recommendedName>
        <fullName evidence="4">Carboxypeptidase regulatory-like domain-containing protein</fullName>
    </recommendedName>
</protein>
<dbReference type="EMBL" id="CP133772">
    <property type="protein sequence ID" value="WYY00293.1"/>
    <property type="molecule type" value="Genomic_DNA"/>
</dbReference>
<proteinExistence type="predicted"/>
<dbReference type="Gene3D" id="2.60.40.1120">
    <property type="entry name" value="Carboxypeptidase-like, regulatory domain"/>
    <property type="match status" value="2"/>
</dbReference>
<evidence type="ECO:0000256" key="1">
    <source>
        <dbReference type="SAM" id="MobiDB-lite"/>
    </source>
</evidence>
<dbReference type="Proteomes" id="UP001451606">
    <property type="component" value="Chromosome"/>
</dbReference>
<dbReference type="SUPFAM" id="SSF49478">
    <property type="entry name" value="Cna protein B-type domain"/>
    <property type="match status" value="1"/>
</dbReference>
<sequence>MIPTVFAALPMTYPSSNPVPVDHVFENQKIESGLSQLEGVASSTGFGNSGLNTSNVPSFLLSLIHYLEDLIKDLIGNIRGLSNGVQTTGFSSTSSSSVVIQGYITNASSSNLPVSNSGLTVSENQYYTQIFTDSNGYYTYDMVHQGKGDLSYFVQGYNAKIVAIDTIGLSSAWVNVSITPASRYIINGLTEFSNKTLVPDVKIDFSNKFGSFTTYSSQDSRYSINVPNGTYGITISKSGMNPIPNPYYIIVSGKSINDFNLIINVSAKDQFNVSGFIFNRENKTISGATVGLYGSPSSNTTTNGTGAYRIRVPYGLDIITAVDAAYGYNYTERDVTGNLTDVNITLNLKDPMSAGSTVGQQNSTNVSKNIPGNITKYLKGNNSRVNYSNSTLNLTMSGNITNSMDGKPLSDTEVIFYTDINGTVFAENVSTNGTGYYKLGLSYTGNYSFAVNATFYHPYFFNISITANTTHNFSMVPLQSHIFYVSGYVKIFGPNIGISGSTVSLYSSIGELVEFNLTNTTGYYRIYSINGLYSINASAYGFTGSKSVGISLNRNITDVNFSMNISADLGNGIGQLPPGSGTGIPGLSGPSVSSQLNGSSASSNATGSGPVNLTIHLENLTGYLSNTQYEIYFMIDGSQYRSTGTTNATGNVTFKLNVKGNFTVLAETLYNHGNATVVDVEKNTNRTLKLNPVPVFTDILEIHNAFNSTYANNSVPLNYLNQTQNYIFSISYNGTRMVGINRTYYFRLPEGNYSFQYSNSYFVQKSFWSNVTTDNVTSTVYIYPYLIIIHANSSGEWYYNINGIDSSVMKGERKEQINITREQAGSNSIQVGIVLNGSFSSVYSKTVYLSPGKNIFNVYSNMTNGVYSTDNTTEFISGNDIYVNGTLNLSSNDYLYSVNLSINTSSSNIINASMSIAGSKVNVYRNDGFINLTSYMKITSNPESVNIKLVKNTNFFSFSSPVTLHAYYMYVTVNGSYS</sequence>
<name>A0AAX4NH27_9ARCH</name>
<feature type="region of interest" description="Disordered" evidence="1">
    <location>
        <begin position="587"/>
        <end position="606"/>
    </location>
</feature>